<evidence type="ECO:0000313" key="6">
    <source>
        <dbReference type="EMBL" id="RXR26646.1"/>
    </source>
</evidence>
<sequence length="341" mass="35741">MVTMQDVAARANVSLSTVSYALNGTRKISDETRARIEAAMTDLGYHRNAMARGLASRRSHVLALIFPATEAGIGGTVSEFVTSAAAAAREAGYHLVLWPFAAHEATEIRDLTQQGMADGVLLMEVRLDDPRVEVLHEAGVPYTMIGRTRELEGRPYVDIDFAATTEAAVEHLVARGHRRIAFINHSAESAAAGYGPTLRADEGFTAAMERRGLVGRSLLCDETAEAGRAAVGELLEQDPTLTAFVTMNEIATFGVMSGLQARGLAVPGDVSVLGIVTSPGVGAMSTPPLTTMHAPGAELGRLGVQSLVARIDDAGRAHAPVLVPCDLEAGASVGPAPVRGP</sequence>
<evidence type="ECO:0000256" key="3">
    <source>
        <dbReference type="ARBA" id="ARBA00023163"/>
    </source>
</evidence>
<dbReference type="GO" id="GO:0000976">
    <property type="term" value="F:transcription cis-regulatory region binding"/>
    <property type="evidence" value="ECO:0007669"/>
    <property type="project" value="TreeGrafter"/>
</dbReference>
<dbReference type="InterPro" id="IPR046335">
    <property type="entry name" value="LacI/GalR-like_sensor"/>
</dbReference>
<dbReference type="EMBL" id="SDJQ01000011">
    <property type="protein sequence ID" value="RXR34343.1"/>
    <property type="molecule type" value="Genomic_DNA"/>
</dbReference>
<name>A0A4Q1KVS3_9CELL</name>
<dbReference type="OrthoDB" id="252678at2"/>
<evidence type="ECO:0000313" key="7">
    <source>
        <dbReference type="EMBL" id="RXR34343.1"/>
    </source>
</evidence>
<dbReference type="Pfam" id="PF00356">
    <property type="entry name" value="LacI"/>
    <property type="match status" value="1"/>
</dbReference>
<dbReference type="Gene3D" id="3.40.50.2300">
    <property type="match status" value="2"/>
</dbReference>
<proteinExistence type="predicted"/>
<dbReference type="EMBL" id="SDJR01000003">
    <property type="protein sequence ID" value="RXR26646.1"/>
    <property type="molecule type" value="Genomic_DNA"/>
</dbReference>
<dbReference type="InterPro" id="IPR010982">
    <property type="entry name" value="Lambda_DNA-bd_dom_sf"/>
</dbReference>
<organism evidence="7 8">
    <name type="scientific">Oerskovia turbata</name>
    <dbReference type="NCBI Taxonomy" id="1713"/>
    <lineage>
        <taxon>Bacteria</taxon>
        <taxon>Bacillati</taxon>
        <taxon>Actinomycetota</taxon>
        <taxon>Actinomycetes</taxon>
        <taxon>Micrococcales</taxon>
        <taxon>Cellulomonadaceae</taxon>
        <taxon>Oerskovia</taxon>
    </lineage>
</organism>
<dbReference type="PROSITE" id="PS50932">
    <property type="entry name" value="HTH_LACI_2"/>
    <property type="match status" value="1"/>
</dbReference>
<dbReference type="SMART" id="SM00354">
    <property type="entry name" value="HTH_LACI"/>
    <property type="match status" value="1"/>
</dbReference>
<dbReference type="RefSeq" id="WP_030149946.1">
    <property type="nucleotide sequence ID" value="NZ_JOFV01000002.1"/>
</dbReference>
<dbReference type="PROSITE" id="PS00356">
    <property type="entry name" value="HTH_LACI_1"/>
    <property type="match status" value="1"/>
</dbReference>
<reference evidence="8 9" key="1">
    <citation type="submission" date="2019-01" db="EMBL/GenBank/DDBJ databases">
        <title>Oerskovia turbata Genome sequencing and assembly.</title>
        <authorList>
            <person name="Dou T."/>
        </authorList>
    </citation>
    <scope>NUCLEOTIDE SEQUENCE [LARGE SCALE GENOMIC DNA]</scope>
    <source>
        <strain evidence="7 8">JCM12123</strain>
        <strain evidence="6 9">JCM3160</strain>
    </source>
</reference>
<dbReference type="PANTHER" id="PTHR30146">
    <property type="entry name" value="LACI-RELATED TRANSCRIPTIONAL REPRESSOR"/>
    <property type="match status" value="1"/>
</dbReference>
<keyword evidence="3" id="KW-0804">Transcription</keyword>
<dbReference type="PANTHER" id="PTHR30146:SF153">
    <property type="entry name" value="LACTOSE OPERON REPRESSOR"/>
    <property type="match status" value="1"/>
</dbReference>
<dbReference type="STRING" id="1713.GCA_000718325_00382"/>
<dbReference type="PROSITE" id="PS50943">
    <property type="entry name" value="HTH_CROC1"/>
    <property type="match status" value="1"/>
</dbReference>
<evidence type="ECO:0000259" key="5">
    <source>
        <dbReference type="PROSITE" id="PS50943"/>
    </source>
</evidence>
<dbReference type="SUPFAM" id="SSF53822">
    <property type="entry name" value="Periplasmic binding protein-like I"/>
    <property type="match status" value="1"/>
</dbReference>
<protein>
    <submittedName>
        <fullName evidence="7">LacI family transcriptional regulator</fullName>
    </submittedName>
</protein>
<dbReference type="InterPro" id="IPR000843">
    <property type="entry name" value="HTH_LacI"/>
</dbReference>
<dbReference type="Gene3D" id="1.10.260.40">
    <property type="entry name" value="lambda repressor-like DNA-binding domains"/>
    <property type="match status" value="1"/>
</dbReference>
<gene>
    <name evidence="6" type="ORF">EQW73_03815</name>
    <name evidence="7" type="ORF">EQW78_09040</name>
</gene>
<keyword evidence="9" id="KW-1185">Reference proteome</keyword>
<evidence type="ECO:0000256" key="2">
    <source>
        <dbReference type="ARBA" id="ARBA00023125"/>
    </source>
</evidence>
<dbReference type="InterPro" id="IPR001387">
    <property type="entry name" value="Cro/C1-type_HTH"/>
</dbReference>
<dbReference type="InterPro" id="IPR028082">
    <property type="entry name" value="Peripla_BP_I"/>
</dbReference>
<feature type="domain" description="HTH lacI-type" evidence="4">
    <location>
        <begin position="2"/>
        <end position="56"/>
    </location>
</feature>
<accession>A0A4Q1KVS3</accession>
<keyword evidence="2" id="KW-0238">DNA-binding</keyword>
<feature type="domain" description="HTH cro/C1-type" evidence="5">
    <location>
        <begin position="3"/>
        <end position="46"/>
    </location>
</feature>
<comment type="caution">
    <text evidence="7">The sequence shown here is derived from an EMBL/GenBank/DDBJ whole genome shotgun (WGS) entry which is preliminary data.</text>
</comment>
<dbReference type="Proteomes" id="UP000290517">
    <property type="component" value="Unassembled WGS sequence"/>
</dbReference>
<evidence type="ECO:0000259" key="4">
    <source>
        <dbReference type="PROSITE" id="PS50932"/>
    </source>
</evidence>
<evidence type="ECO:0000313" key="9">
    <source>
        <dbReference type="Proteomes" id="UP000290517"/>
    </source>
</evidence>
<evidence type="ECO:0000256" key="1">
    <source>
        <dbReference type="ARBA" id="ARBA00023015"/>
    </source>
</evidence>
<evidence type="ECO:0000313" key="8">
    <source>
        <dbReference type="Proteomes" id="UP000289805"/>
    </source>
</evidence>
<dbReference type="AlphaFoldDB" id="A0A4Q1KVS3"/>
<keyword evidence="1" id="KW-0805">Transcription regulation</keyword>
<dbReference type="Proteomes" id="UP000289805">
    <property type="component" value="Unassembled WGS sequence"/>
</dbReference>
<dbReference type="GO" id="GO:0003700">
    <property type="term" value="F:DNA-binding transcription factor activity"/>
    <property type="evidence" value="ECO:0007669"/>
    <property type="project" value="TreeGrafter"/>
</dbReference>
<dbReference type="CDD" id="cd01392">
    <property type="entry name" value="HTH_LacI"/>
    <property type="match status" value="1"/>
</dbReference>
<dbReference type="SUPFAM" id="SSF47413">
    <property type="entry name" value="lambda repressor-like DNA-binding domains"/>
    <property type="match status" value="1"/>
</dbReference>
<dbReference type="Pfam" id="PF13377">
    <property type="entry name" value="Peripla_BP_3"/>
    <property type="match status" value="1"/>
</dbReference>